<evidence type="ECO:0000313" key="2">
    <source>
        <dbReference type="Proteomes" id="UP000094527"/>
    </source>
</evidence>
<keyword evidence="2" id="KW-1185">Reference proteome</keyword>
<reference evidence="1 2" key="1">
    <citation type="journal article" date="2016" name="Genome Biol. Evol.">
        <title>Gene Family Evolution Reflects Adaptation to Soil Environmental Stressors in the Genome of the Collembolan Orchesella cincta.</title>
        <authorList>
            <person name="Faddeeva-Vakhrusheva A."/>
            <person name="Derks M.F."/>
            <person name="Anvar S.Y."/>
            <person name="Agamennone V."/>
            <person name="Suring W."/>
            <person name="Smit S."/>
            <person name="van Straalen N.M."/>
            <person name="Roelofs D."/>
        </authorList>
    </citation>
    <scope>NUCLEOTIDE SEQUENCE [LARGE SCALE GENOMIC DNA]</scope>
    <source>
        <tissue evidence="1">Mixed pool</tissue>
    </source>
</reference>
<proteinExistence type="predicted"/>
<protein>
    <submittedName>
        <fullName evidence="1">Uncharacterized protein</fullName>
    </submittedName>
</protein>
<accession>A0A1D2M2R3</accession>
<evidence type="ECO:0000313" key="1">
    <source>
        <dbReference type="EMBL" id="ODM87258.1"/>
    </source>
</evidence>
<comment type="caution">
    <text evidence="1">The sequence shown here is derived from an EMBL/GenBank/DDBJ whole genome shotgun (WGS) entry which is preliminary data.</text>
</comment>
<gene>
    <name evidence="1" type="ORF">Ocin01_19426</name>
</gene>
<organism evidence="1 2">
    <name type="scientific">Orchesella cincta</name>
    <name type="common">Springtail</name>
    <name type="synonym">Podura cincta</name>
    <dbReference type="NCBI Taxonomy" id="48709"/>
    <lineage>
        <taxon>Eukaryota</taxon>
        <taxon>Metazoa</taxon>
        <taxon>Ecdysozoa</taxon>
        <taxon>Arthropoda</taxon>
        <taxon>Hexapoda</taxon>
        <taxon>Collembola</taxon>
        <taxon>Entomobryomorpha</taxon>
        <taxon>Entomobryoidea</taxon>
        <taxon>Orchesellidae</taxon>
        <taxon>Orchesellinae</taxon>
        <taxon>Orchesella</taxon>
    </lineage>
</organism>
<sequence>MSAYVVKDAELRMKFNQFNFNEVETSVSVDLGLLEQKLQQQVEMEDKPKSRRKKRKTSFLPSTMETFKLRLIPRCTSVLVTAYGPALHRFIDAHKLKQLGMNFEATFENGFKISGEMKAEYGKNWLFGTHQR</sequence>
<dbReference type="AlphaFoldDB" id="A0A1D2M2R3"/>
<dbReference type="EMBL" id="LJIJ01005749">
    <property type="protein sequence ID" value="ODM87258.1"/>
    <property type="molecule type" value="Genomic_DNA"/>
</dbReference>
<name>A0A1D2M2R3_ORCCI</name>
<dbReference type="Proteomes" id="UP000094527">
    <property type="component" value="Unassembled WGS sequence"/>
</dbReference>